<comment type="caution">
    <text evidence="1">The sequence shown here is derived from an EMBL/GenBank/DDBJ whole genome shotgun (WGS) entry which is preliminary data.</text>
</comment>
<evidence type="ECO:0000313" key="1">
    <source>
        <dbReference type="EMBL" id="EEX19175.1"/>
    </source>
</evidence>
<gene>
    <name evidence="1" type="ORF">HMPREF0973_00960</name>
</gene>
<protein>
    <submittedName>
        <fullName evidence="1">Uncharacterized protein</fullName>
    </submittedName>
</protein>
<dbReference type="AlphaFoldDB" id="C9MMX5"/>
<sequence length="309" mass="36405">MSNHYKRGFHVDKSGETLRKSLLEGPLNKFLECVNKNPDLTFQIRDNYFNIYYWGGNIARVYSDKRIEIDKNYFRKHSKKEEKDQLEIIEKENHCLQLFREGKYEAYIACISAAMEHYWLNILNGKGVEEKKAQHLLCLRNQYKLSDYTIIDLEYQVSKRSEFKYCGNKRTPAGKIPSPRFDIIAIRNSDHCLCIIELKKGTKALKGTSGLQEHAHSYAYSIGANTKTEEAFTKEMNEVVEQKKQLGLLPKDIKIDCSHKPEFIFCYQFKEEGTSFEFQKEVFRKEQKGEAKGIRVIWLNKEEYQLYDR</sequence>
<dbReference type="HOGENOM" id="CLU_899734_0_0_10"/>
<dbReference type="Proteomes" id="UP000003327">
    <property type="component" value="Unassembled WGS sequence"/>
</dbReference>
<reference evidence="1 2" key="1">
    <citation type="submission" date="2009-09" db="EMBL/GenBank/DDBJ databases">
        <authorList>
            <person name="Weinstock G."/>
            <person name="Sodergren E."/>
            <person name="Clifton S."/>
            <person name="Fulton L."/>
            <person name="Fulton B."/>
            <person name="Courtney L."/>
            <person name="Fronick C."/>
            <person name="Harrison M."/>
            <person name="Strong C."/>
            <person name="Farmer C."/>
            <person name="Delahaunty K."/>
            <person name="Markovic C."/>
            <person name="Hall O."/>
            <person name="Minx P."/>
            <person name="Tomlinson C."/>
            <person name="Mitreva M."/>
            <person name="Nelson J."/>
            <person name="Hou S."/>
            <person name="Wollam A."/>
            <person name="Pepin K.H."/>
            <person name="Johnson M."/>
            <person name="Bhonagiri V."/>
            <person name="Nash W.E."/>
            <person name="Warren W."/>
            <person name="Chinwalla A."/>
            <person name="Mardis E.R."/>
            <person name="Wilson R.K."/>
        </authorList>
    </citation>
    <scope>NUCLEOTIDE SEQUENCE [LARGE SCALE GENOMIC DNA]</scope>
    <source>
        <strain evidence="1 2">F0319</strain>
    </source>
</reference>
<dbReference type="RefSeq" id="WP_004382594.1">
    <property type="nucleotide sequence ID" value="NZ_GG698712.1"/>
</dbReference>
<dbReference type="EMBL" id="ACVA01000019">
    <property type="protein sequence ID" value="EEX19175.1"/>
    <property type="molecule type" value="Genomic_DNA"/>
</dbReference>
<accession>C9MMX5</accession>
<evidence type="ECO:0000313" key="2">
    <source>
        <dbReference type="Proteomes" id="UP000003327"/>
    </source>
</evidence>
<keyword evidence="2" id="KW-1185">Reference proteome</keyword>
<dbReference type="STRING" id="649761.HMPREF0973_00960"/>
<proteinExistence type="predicted"/>
<organism evidence="1 2">
    <name type="scientific">Prevotella veroralis F0319</name>
    <dbReference type="NCBI Taxonomy" id="649761"/>
    <lineage>
        <taxon>Bacteria</taxon>
        <taxon>Pseudomonadati</taxon>
        <taxon>Bacteroidota</taxon>
        <taxon>Bacteroidia</taxon>
        <taxon>Bacteroidales</taxon>
        <taxon>Prevotellaceae</taxon>
        <taxon>Prevotella</taxon>
    </lineage>
</organism>
<name>C9MMX5_9BACT</name>